<feature type="domain" description="NAD-glutamate dehydrogenase N-terminal ACT1" evidence="4">
    <location>
        <begin position="37"/>
        <end position="177"/>
    </location>
</feature>
<evidence type="ECO:0000256" key="1">
    <source>
        <dbReference type="ARBA" id="ARBA00023002"/>
    </source>
</evidence>
<dbReference type="Pfam" id="PF21079">
    <property type="entry name" value="GDH_HM2"/>
    <property type="match status" value="1"/>
</dbReference>
<keyword evidence="1" id="KW-0560">Oxidoreductase</keyword>
<feature type="domain" description="NAD-glutamate dehydrogenase catalytic" evidence="2">
    <location>
        <begin position="743"/>
        <end position="1245"/>
    </location>
</feature>
<dbReference type="InterPro" id="IPR049058">
    <property type="entry name" value="NAD_Glu_DH_HM2"/>
</dbReference>
<dbReference type="Pfam" id="PF21075">
    <property type="entry name" value="GDH_ACT1"/>
    <property type="match status" value="1"/>
</dbReference>
<reference evidence="7 8" key="1">
    <citation type="submission" date="2015-10" db="EMBL/GenBank/DDBJ databases">
        <title>Metagenome-Assembled Genomes uncover a global brackish microbiome.</title>
        <authorList>
            <person name="Hugerth L.W."/>
            <person name="Larsson J."/>
            <person name="Alneberg J."/>
            <person name="Lindh M.V."/>
            <person name="Legrand C."/>
            <person name="Pinhassi J."/>
            <person name="Andersson A.F."/>
        </authorList>
    </citation>
    <scope>NUCLEOTIDE SEQUENCE [LARGE SCALE GENOMIC DNA]</scope>
    <source>
        <strain evidence="7">BACL22 MAG-120619-bin3</strain>
    </source>
</reference>
<dbReference type="InterPro" id="IPR036291">
    <property type="entry name" value="NAD(P)-bd_dom_sf"/>
</dbReference>
<dbReference type="Pfam" id="PF05088">
    <property type="entry name" value="Bac_GDH_CD"/>
    <property type="match status" value="1"/>
</dbReference>
<dbReference type="Pfam" id="PF21074">
    <property type="entry name" value="GDH_C"/>
    <property type="match status" value="1"/>
</dbReference>
<dbReference type="InterPro" id="IPR024727">
    <property type="entry name" value="NAD_Glu_DH_N_ACT1"/>
</dbReference>
<sequence length="1630" mass="181578">MSKESRSRELQLDTILAAVTLALGGKSAAKDDLLHRFTKRYLGNTSSNDSAVKSSELIIADIVQAWHFVQERKSSRPIIAFEEGLLEENGRQLPTTVVRVLLDDKPFIVDSLRQALLRSGATIKTVRNTVLFSGRRKTGAAKDSLGRFGQLIGIATSSDDDYSAESFCSITCARWGVERSKPIESELRDALNHVSAAVGNYKEMTSAAANLRRNLLTNAEYLPVSEENVAESIEFIGWLIDNHFTFLGYEKYRIREKAGESIIELESDSLLGVSRYKSELKSQTKVSSLPGAAADFIRRPKLLSFAKSSKRSKVHRPAYYDYVLVKEFDKAGQVTHMHRFLGLYTSSVYFREALSIPLLRKKVSRALENSGYTKNGHNMKDLLQVINTFPRDELFQVSSKALLDIAIGITKIRDTGTSKLFVRKDFYGRFVSCLVYIPRELFNTKSRLAIQSLLQQRLQAEDVDFNTYLSESSQARIHLVFRVPSIRALKIDQNALEKEIVELIRPWEEDFMERLREVGTEDEAQQQYEQFAECFSSSYKEAYTAAEAVEDVRFINAVASSGDVAVNLRESYAERAEFSFKLFSLESQLMLSDVDPILENLGLRIISESTYPLRGNCALESSELGPRIWLHDFLVYRSESNSPLSAEGREFFEQAFYAIWSARVEDDSYNALVLNSGLSWRQAALLRALGAYLKQIRFDYSQSFIAETLSSHPKISSDLIELFTALFQPNKSKRLVAKVRARIVKAIDGVSNLSEDSVLRAYLGLIDAMLRTNFFQLDATGELKDYFSFKFEPQRIEGVPKPLPKFEIFVYSSKVEGVHLRGGKVARGGLRWSDRREDYRTEVLGLVKAQQVKNSVIVPVGAKGGFVVKDATPVANRAEFQARGIRAYETFIAGLLDITDNLKDGMLVPPDRVVRLDEDDPYLVVAADKGTATFSDIANGIAASYGFWLGDGFASGGSNGYDHKAMGITAKGAWISVQRNFRERGIDIQKEEFSVIGIGDMSGDVFGNGMLLSAKTLLKGAFNHLHIFVDPTPDAAASFRERRRLFKHSGSSWTDYKSDLISRGGGVFERSLKFIVLTDEMRIAFATEAKSLTPDQLISAMLKAPVDLLWNGGIGTYVKSVTESDAAVGDKANDSLRVDARDLRCKTIGEGGNLGMTQLSRIEFGLKGGASFTDFIDNSAGVDCSDHEVNIKILLNEVANKAPTRSAKAQADAEAQRSVLLESMTEEVAALVLENNYRQVQTLALSFSDPELGCKEFNDLVGFLESNAGLDREIEFLPSAEQLEQRANARLNPSRPELAVATSYMKMYLKAELVTASYLKDPLLQKHLFKAFPESLVARYADAIDQHPLRNELMATQLANYLVNRVGAYFVFELMAGSSASLADVVRASILAIEALDAESQWQSIESLDYSVASSYQDETMLALIKLVRDATRWLLRNRPATEDLVVEIKPFAIGVKAMVAMLPAGLPKNLEKKFAANKDALVKAGLPKELADSVAKYSFLAPVFSLIDVSQSVSESLETMISTYYLIGDALRLDWLGELISGVTPTNSWESRLRASAIDDLAWRQRVLAKKLLEETRSQKGLSKRVDAWFQSNAFAISRTKSVFSRLRAEKTPDLAMITVALRELKRLA</sequence>
<dbReference type="InterPro" id="IPR007780">
    <property type="entry name" value="NAD_Glu_DH_bac"/>
</dbReference>
<dbReference type="InterPro" id="IPR049059">
    <property type="entry name" value="NAD_Glu_DH_HM1"/>
</dbReference>
<evidence type="ECO:0000259" key="3">
    <source>
        <dbReference type="Pfam" id="PF21074"/>
    </source>
</evidence>
<dbReference type="InterPro" id="IPR048381">
    <property type="entry name" value="GDH_C"/>
</dbReference>
<dbReference type="SUPFAM" id="SSF53223">
    <property type="entry name" value="Aminoacid dehydrogenase-like, N-terminal domain"/>
    <property type="match status" value="1"/>
</dbReference>
<evidence type="ECO:0000259" key="6">
    <source>
        <dbReference type="Pfam" id="PF21077"/>
    </source>
</evidence>
<dbReference type="InterPro" id="IPR028971">
    <property type="entry name" value="NAD-GDH_cat"/>
</dbReference>
<dbReference type="PANTHER" id="PTHR43403:SF1">
    <property type="entry name" value="NAD-SPECIFIC GLUTAMATE DEHYDROGENASE"/>
    <property type="match status" value="1"/>
</dbReference>
<dbReference type="InterPro" id="IPR046346">
    <property type="entry name" value="Aminoacid_DH-like_N_sf"/>
</dbReference>
<gene>
    <name evidence="7" type="ORF">ABR85_07515</name>
</gene>
<evidence type="ECO:0000313" key="8">
    <source>
        <dbReference type="Proteomes" id="UP000051242"/>
    </source>
</evidence>
<dbReference type="Pfam" id="PF21073">
    <property type="entry name" value="GDH_HM1"/>
    <property type="match status" value="1"/>
</dbReference>
<dbReference type="PANTHER" id="PTHR43403">
    <property type="entry name" value="NAD-SPECIFIC GLUTAMATE DEHYDROGENASE"/>
    <property type="match status" value="1"/>
</dbReference>
<evidence type="ECO:0000259" key="2">
    <source>
        <dbReference type="Pfam" id="PF05088"/>
    </source>
</evidence>
<dbReference type="Proteomes" id="UP000051242">
    <property type="component" value="Unassembled WGS sequence"/>
</dbReference>
<dbReference type="GO" id="GO:0006538">
    <property type="term" value="P:L-glutamate catabolic process"/>
    <property type="evidence" value="ECO:0007669"/>
    <property type="project" value="InterPro"/>
</dbReference>
<name>A0A0R2T9L6_9GAMM</name>
<accession>A0A0R2T9L6</accession>
<feature type="domain" description="NAD-glutamate dehydrogenase ACT2" evidence="5">
    <location>
        <begin position="419"/>
        <end position="508"/>
    </location>
</feature>
<evidence type="ECO:0000259" key="4">
    <source>
        <dbReference type="Pfam" id="PF21075"/>
    </source>
</evidence>
<dbReference type="InterPro" id="IPR049062">
    <property type="entry name" value="NAD_Glu_DH_ACT2"/>
</dbReference>
<evidence type="ECO:0000313" key="7">
    <source>
        <dbReference type="EMBL" id="KRO82123.1"/>
    </source>
</evidence>
<dbReference type="EMBL" id="LICD01000049">
    <property type="protein sequence ID" value="KRO82123.1"/>
    <property type="molecule type" value="Genomic_DNA"/>
</dbReference>
<protein>
    <submittedName>
        <fullName evidence="7">Uncharacterized protein</fullName>
    </submittedName>
</protein>
<dbReference type="InterPro" id="IPR049056">
    <property type="entry name" value="NAD_Glu_DH_HM3"/>
</dbReference>
<dbReference type="SUPFAM" id="SSF51735">
    <property type="entry name" value="NAD(P)-binding Rossmann-fold domains"/>
    <property type="match status" value="1"/>
</dbReference>
<feature type="domain" description="NAD-specific glutamate dehydrogenase C-terminal" evidence="3">
    <location>
        <begin position="1295"/>
        <end position="1627"/>
    </location>
</feature>
<comment type="caution">
    <text evidence="7">The sequence shown here is derived from an EMBL/GenBank/DDBJ whole genome shotgun (WGS) entry which is preliminary data.</text>
</comment>
<dbReference type="GO" id="GO:0004352">
    <property type="term" value="F:glutamate dehydrogenase (NAD+) activity"/>
    <property type="evidence" value="ECO:0007669"/>
    <property type="project" value="InterPro"/>
</dbReference>
<dbReference type="Pfam" id="PF21078">
    <property type="entry name" value="GDH_HM3"/>
    <property type="match status" value="1"/>
</dbReference>
<dbReference type="Pfam" id="PF21077">
    <property type="entry name" value="GDH_ACT3"/>
    <property type="match status" value="1"/>
</dbReference>
<dbReference type="Pfam" id="PF21076">
    <property type="entry name" value="GDH_ACT2"/>
    <property type="match status" value="1"/>
</dbReference>
<dbReference type="InterPro" id="IPR049064">
    <property type="entry name" value="NAD_Glu_DH_ACT3"/>
</dbReference>
<organism evidence="7 8">
    <name type="scientific">OM182 bacterium BACL3 MAG-120619-bin3</name>
    <dbReference type="NCBI Taxonomy" id="1655593"/>
    <lineage>
        <taxon>Bacteria</taxon>
        <taxon>Pseudomonadati</taxon>
        <taxon>Pseudomonadota</taxon>
        <taxon>Gammaproteobacteria</taxon>
        <taxon>OMG group</taxon>
        <taxon>OM182 clade</taxon>
    </lineage>
</organism>
<dbReference type="PIRSF" id="PIRSF036761">
    <property type="entry name" value="GDH_Mll4104"/>
    <property type="match status" value="1"/>
</dbReference>
<evidence type="ECO:0000259" key="5">
    <source>
        <dbReference type="Pfam" id="PF21076"/>
    </source>
</evidence>
<dbReference type="GO" id="GO:0004069">
    <property type="term" value="F:L-aspartate:2-oxoglutarate aminotransferase activity"/>
    <property type="evidence" value="ECO:0007669"/>
    <property type="project" value="InterPro"/>
</dbReference>
<feature type="domain" description="NAD-glutamate dehydrogenase ACT3" evidence="6">
    <location>
        <begin position="566"/>
        <end position="639"/>
    </location>
</feature>
<proteinExistence type="predicted"/>